<dbReference type="PANTHER" id="PTHR10992">
    <property type="entry name" value="METHYLESTERASE FAMILY MEMBER"/>
    <property type="match status" value="1"/>
</dbReference>
<dbReference type="SUPFAM" id="SSF53474">
    <property type="entry name" value="alpha/beta-Hydrolases"/>
    <property type="match status" value="1"/>
</dbReference>
<dbReference type="GO" id="GO:0080031">
    <property type="term" value="F:methyl salicylate esterase activity"/>
    <property type="evidence" value="ECO:0007669"/>
    <property type="project" value="TreeGrafter"/>
</dbReference>
<protein>
    <recommendedName>
        <fullName evidence="2">AB hydrolase-1 domain-containing protein</fullName>
    </recommendedName>
</protein>
<feature type="domain" description="AB hydrolase-1" evidence="2">
    <location>
        <begin position="39"/>
        <end position="144"/>
    </location>
</feature>
<dbReference type="InterPro" id="IPR029058">
    <property type="entry name" value="AB_hydrolase_fold"/>
</dbReference>
<dbReference type="GO" id="GO:0009694">
    <property type="term" value="P:jasmonic acid metabolic process"/>
    <property type="evidence" value="ECO:0007669"/>
    <property type="project" value="TreeGrafter"/>
</dbReference>
<accession>A0AA87Z5G8</accession>
<keyword evidence="1" id="KW-1133">Transmembrane helix</keyword>
<dbReference type="PANTHER" id="PTHR10992:SF1066">
    <property type="entry name" value="METHYL JASMONATE ESTERASE 1"/>
    <property type="match status" value="1"/>
</dbReference>
<dbReference type="Gene3D" id="3.40.50.1820">
    <property type="entry name" value="alpha/beta hydrolase"/>
    <property type="match status" value="1"/>
</dbReference>
<reference evidence="3" key="1">
    <citation type="submission" date="2023-07" db="EMBL/GenBank/DDBJ databases">
        <title>draft genome sequence of fig (Ficus carica).</title>
        <authorList>
            <person name="Takahashi T."/>
            <person name="Nishimura K."/>
        </authorList>
    </citation>
    <scope>NUCLEOTIDE SEQUENCE</scope>
</reference>
<dbReference type="GO" id="GO:0080030">
    <property type="term" value="F:methyl indole-3-acetate esterase activity"/>
    <property type="evidence" value="ECO:0007669"/>
    <property type="project" value="TreeGrafter"/>
</dbReference>
<evidence type="ECO:0000259" key="2">
    <source>
        <dbReference type="Pfam" id="PF00561"/>
    </source>
</evidence>
<dbReference type="GO" id="GO:0080032">
    <property type="term" value="F:methyl jasmonate esterase activity"/>
    <property type="evidence" value="ECO:0007669"/>
    <property type="project" value="TreeGrafter"/>
</dbReference>
<dbReference type="EMBL" id="BTGU01000002">
    <property type="protein sequence ID" value="GMN29883.1"/>
    <property type="molecule type" value="Genomic_DNA"/>
</dbReference>
<organism evidence="3 4">
    <name type="scientific">Ficus carica</name>
    <name type="common">Common fig</name>
    <dbReference type="NCBI Taxonomy" id="3494"/>
    <lineage>
        <taxon>Eukaryota</taxon>
        <taxon>Viridiplantae</taxon>
        <taxon>Streptophyta</taxon>
        <taxon>Embryophyta</taxon>
        <taxon>Tracheophyta</taxon>
        <taxon>Spermatophyta</taxon>
        <taxon>Magnoliopsida</taxon>
        <taxon>eudicotyledons</taxon>
        <taxon>Gunneridae</taxon>
        <taxon>Pentapetalae</taxon>
        <taxon>rosids</taxon>
        <taxon>fabids</taxon>
        <taxon>Rosales</taxon>
        <taxon>Moraceae</taxon>
        <taxon>Ficeae</taxon>
        <taxon>Ficus</taxon>
    </lineage>
</organism>
<dbReference type="Pfam" id="PF00561">
    <property type="entry name" value="Abhydrolase_1"/>
    <property type="match status" value="1"/>
</dbReference>
<sequence length="170" mass="19060">MEKKHRHFLIIYLLINLFTIFANVEFGTSKPTISSQKRHFVLVHGAGHGAWCWYKIITLLQSDGHNVTALDLMAFGINPRQIIDLKSGSVLDYVQPLMDFLASLKPMEKVILVGHSLGGLGLSVAMERFPHKISVAVFVTAFMPGPNLTFVTTTKEVILWILMCIYSKLC</sequence>
<evidence type="ECO:0000313" key="4">
    <source>
        <dbReference type="Proteomes" id="UP001187192"/>
    </source>
</evidence>
<evidence type="ECO:0000256" key="1">
    <source>
        <dbReference type="SAM" id="Phobius"/>
    </source>
</evidence>
<dbReference type="AlphaFoldDB" id="A0AA87Z5G8"/>
<keyword evidence="1" id="KW-0812">Transmembrane</keyword>
<evidence type="ECO:0000313" key="3">
    <source>
        <dbReference type="EMBL" id="GMN29883.1"/>
    </source>
</evidence>
<dbReference type="GO" id="GO:0009696">
    <property type="term" value="P:salicylic acid metabolic process"/>
    <property type="evidence" value="ECO:0007669"/>
    <property type="project" value="TreeGrafter"/>
</dbReference>
<gene>
    <name evidence="3" type="ORF">TIFTF001_002594</name>
</gene>
<comment type="caution">
    <text evidence="3">The sequence shown here is derived from an EMBL/GenBank/DDBJ whole genome shotgun (WGS) entry which is preliminary data.</text>
</comment>
<dbReference type="InterPro" id="IPR000073">
    <property type="entry name" value="AB_hydrolase_1"/>
</dbReference>
<keyword evidence="4" id="KW-1185">Reference proteome</keyword>
<keyword evidence="1" id="KW-0472">Membrane</keyword>
<proteinExistence type="predicted"/>
<dbReference type="Proteomes" id="UP001187192">
    <property type="component" value="Unassembled WGS sequence"/>
</dbReference>
<name>A0AA87Z5G8_FICCA</name>
<feature type="transmembrane region" description="Helical" evidence="1">
    <location>
        <begin position="7"/>
        <end position="26"/>
    </location>
</feature>
<dbReference type="InterPro" id="IPR045889">
    <property type="entry name" value="MES/HNL"/>
</dbReference>